<dbReference type="Proteomes" id="UP000472272">
    <property type="component" value="Chromosome 5"/>
</dbReference>
<reference evidence="1" key="2">
    <citation type="submission" date="2025-08" db="UniProtKB">
        <authorList>
            <consortium name="Ensembl"/>
        </authorList>
    </citation>
    <scope>IDENTIFICATION</scope>
</reference>
<dbReference type="AlphaFoldDB" id="A0A670IFT4"/>
<keyword evidence="2" id="KW-1185">Reference proteome</keyword>
<proteinExistence type="predicted"/>
<accession>A0A670IFT4</accession>
<organism evidence="1 2">
    <name type="scientific">Podarcis muralis</name>
    <name type="common">Wall lizard</name>
    <name type="synonym">Lacerta muralis</name>
    <dbReference type="NCBI Taxonomy" id="64176"/>
    <lineage>
        <taxon>Eukaryota</taxon>
        <taxon>Metazoa</taxon>
        <taxon>Chordata</taxon>
        <taxon>Craniata</taxon>
        <taxon>Vertebrata</taxon>
        <taxon>Euteleostomi</taxon>
        <taxon>Lepidosauria</taxon>
        <taxon>Squamata</taxon>
        <taxon>Bifurcata</taxon>
        <taxon>Unidentata</taxon>
        <taxon>Episquamata</taxon>
        <taxon>Laterata</taxon>
        <taxon>Lacertibaenia</taxon>
        <taxon>Lacertidae</taxon>
        <taxon>Podarcis</taxon>
    </lineage>
</organism>
<sequence>MSNGSSPHRSHVGQPFQRCHFQLWWRSGTSFTRFHGFFVLSCEISLEPWASHHLLENRKLPYTNENRVNL</sequence>
<evidence type="ECO:0000313" key="2">
    <source>
        <dbReference type="Proteomes" id="UP000472272"/>
    </source>
</evidence>
<evidence type="ECO:0000313" key="1">
    <source>
        <dbReference type="Ensembl" id="ENSPMRP00000010257.1"/>
    </source>
</evidence>
<reference evidence="1" key="3">
    <citation type="submission" date="2025-09" db="UniProtKB">
        <authorList>
            <consortium name="Ensembl"/>
        </authorList>
    </citation>
    <scope>IDENTIFICATION</scope>
</reference>
<protein>
    <submittedName>
        <fullName evidence="1">Uncharacterized protein</fullName>
    </submittedName>
</protein>
<name>A0A670IFT4_PODMU</name>
<reference evidence="1 2" key="1">
    <citation type="journal article" date="2019" name="Proc. Natl. Acad. Sci. U.S.A.">
        <title>Regulatory changes in pterin and carotenoid genes underlie balanced color polymorphisms in the wall lizard.</title>
        <authorList>
            <person name="Andrade P."/>
            <person name="Pinho C."/>
            <person name="Perez I de Lanuza G."/>
            <person name="Afonso S."/>
            <person name="Brejcha J."/>
            <person name="Rubin C.J."/>
            <person name="Wallerman O."/>
            <person name="Pereira P."/>
            <person name="Sabatino S.J."/>
            <person name="Bellati A."/>
            <person name="Pellitteri-Rosa D."/>
            <person name="Bosakova Z."/>
            <person name="Bunikis I."/>
            <person name="Carretero M.A."/>
            <person name="Feiner N."/>
            <person name="Marsik P."/>
            <person name="Pauperio F."/>
            <person name="Salvi D."/>
            <person name="Soler L."/>
            <person name="While G.M."/>
            <person name="Uller T."/>
            <person name="Font E."/>
            <person name="Andersson L."/>
            <person name="Carneiro M."/>
        </authorList>
    </citation>
    <scope>NUCLEOTIDE SEQUENCE</scope>
</reference>
<dbReference type="Ensembl" id="ENSPMRT00000010927.1">
    <property type="protein sequence ID" value="ENSPMRP00000010257.1"/>
    <property type="gene ID" value="ENSPMRG00000006833.1"/>
</dbReference>